<evidence type="ECO:0000256" key="1">
    <source>
        <dbReference type="SAM" id="MobiDB-lite"/>
    </source>
</evidence>
<name>A0AB34K9G8_PRYPA</name>
<proteinExistence type="predicted"/>
<sequence>MATLSGATERYSWRETSTELELSVPLPLNTKRSQLQVTLLDAASGENLWATRIETAGGAPRLAENAVLRVRPMFLPEAVVDGVLRGVVDVEASSYEMVSTTGGGAWDGLVITLRKPAGGGWWEGVVKGEGGGGGGGASARAADPASLVLRMMAHAQSAAVQVECALGCVAQAAEGKAAELVSAKALAQVATAMAQHPEERLLQLAGCALLAAAPMSTNGATTAAVVESRLLGACVKAMWRTPNDEALHVQGARALLRFVEGGKECVAEVVAAEGVSLATGMLRLPSPARDLACEVLRRLATSGRPCQLALVQQGGAASLLQSVASEAEPASWRVRCLLVLHSLLMGGDVDVIKWLLSSGLLRVLLSLGAALRSERNVQLLIMHQLGALTWRSNSASLRASLTADLKNAGAAQALIAASRAHPECEALRVASVKMLLEVSDHVVDPYGTKRLVGNTDHKAAAKLSWGELTQRKPTPAVPQPKNGKALKTSSWNPRADDDPQEAPPPEAPPAPVEPTAAVPEEALVKRLVDEAEAAAQAEAAAGEREGWVERSCRFLLDALAERPVDAASSEAAASRDEPPRVASGAGVVALPAALREVHAAAVDEAKLVEELGLREEAAAAAEAAAELESEAAVEVSRGQTVKCIYRMALESSAEGELQRRWFFQLGGQELLLRAMRRHARHGDRVHQLCAALAQLSTSEEQQVSLLHLGLAVRDLIEMHEDALVSGLDASAHRMRREVGICLSNIAHGPEGQRETVEKEGAQEALEEAVHDCDGLNTMSLNSLVNAMDESQHNAVLQLEACRLLSEQLASAMSEHRQTQTCAEFIDAGVVRSVTRALLRHLGAISLVVAALKLLGVICRWQPSAALLLRGTRAVTCTLRLLDAALDRLNAPLSLAAAELLHWVAVAQVVLSHASSAPALLEPVDAAAPLQRLSSWQLEPVEKKGKGDEVYAQNKQDEKLLKLGGRHARRALSWLLSYAPAEWDRLRARAGKGLDSALEETLAPDLADLATEGIARAIRAHPTHLTMLRDASEELRHRLTSLTKPLQPGKVIELQVMPLMLRAIKASDTFDPAVAAAAGAVLGLASQLSLDGGCLEVLMEHKALSVLLPYMTAASPPPHALLNGSLLLANALHLRDGVGTLQQRAEEQKRALIERERGEFDAREAERQKLLQASMPVLLRVIEHRGDAENEALCRVLDVLHKLATNPSAVSCLVEHGALGLALSLLVGWPEQTSLEMALDAVELVRLLLLKLAGDETAERNQREHEASTGGALTVTQEEEADDDLQKKEKAIRPERPERIAVFCGEHLVPMLRSLAELSSKYATQEDDSIVLQMAKSKLQRALAALEAALLSGAKAGANLDDPELAALRPLIALMKTHRGEPEVQWIGCQALADLSQIPVLAKEVARVGSIKTILLAMKSHIKNEEVQAEAVRAIQGISVASDGCRKLLVDNFAVPMLIAVMKRHSLVVELQRNGCVALTELILGSNGEGRTALQKEREGVEVMVSSMLLCAAEGCFYTSAQIALQSLADADASLVSRIARANGKKYLRKDEIRPKVDSMPQGTTPAFSASKEHDGALELT</sequence>
<evidence type="ECO:0000313" key="4">
    <source>
        <dbReference type="Proteomes" id="UP001515480"/>
    </source>
</evidence>
<feature type="compositionally biased region" description="Basic and acidic residues" evidence="1">
    <location>
        <begin position="1570"/>
        <end position="1580"/>
    </location>
</feature>
<feature type="region of interest" description="Disordered" evidence="1">
    <location>
        <begin position="463"/>
        <end position="513"/>
    </location>
</feature>
<feature type="region of interest" description="Disordered" evidence="1">
    <location>
        <begin position="1257"/>
        <end position="1287"/>
    </location>
</feature>
<dbReference type="Gene3D" id="2.60.40.790">
    <property type="match status" value="1"/>
</dbReference>
<dbReference type="InterPro" id="IPR011989">
    <property type="entry name" value="ARM-like"/>
</dbReference>
<gene>
    <name evidence="3" type="ORF">AB1Y20_000764</name>
</gene>
<comment type="caution">
    <text evidence="3">The sequence shown here is derived from an EMBL/GenBank/DDBJ whole genome shotgun (WGS) entry which is preliminary data.</text>
</comment>
<feature type="domain" description="CS" evidence="2">
    <location>
        <begin position="6"/>
        <end position="126"/>
    </location>
</feature>
<dbReference type="Proteomes" id="UP001515480">
    <property type="component" value="Unassembled WGS sequence"/>
</dbReference>
<evidence type="ECO:0000313" key="3">
    <source>
        <dbReference type="EMBL" id="KAL1529832.1"/>
    </source>
</evidence>
<evidence type="ECO:0000259" key="2">
    <source>
        <dbReference type="PROSITE" id="PS51203"/>
    </source>
</evidence>
<dbReference type="SUPFAM" id="SSF48371">
    <property type="entry name" value="ARM repeat"/>
    <property type="match status" value="3"/>
</dbReference>
<feature type="compositionally biased region" description="Pro residues" evidence="1">
    <location>
        <begin position="501"/>
        <end position="512"/>
    </location>
</feature>
<dbReference type="PROSITE" id="PS51203">
    <property type="entry name" value="CS"/>
    <property type="match status" value="1"/>
</dbReference>
<dbReference type="SMART" id="SM00185">
    <property type="entry name" value="ARM"/>
    <property type="match status" value="6"/>
</dbReference>
<dbReference type="InterPro" id="IPR000225">
    <property type="entry name" value="Armadillo"/>
</dbReference>
<feature type="compositionally biased region" description="Basic and acidic residues" evidence="1">
    <location>
        <begin position="1257"/>
        <end position="1266"/>
    </location>
</feature>
<accession>A0AB34K9G8</accession>
<dbReference type="InterPro" id="IPR008978">
    <property type="entry name" value="HSP20-like_chaperone"/>
</dbReference>
<dbReference type="InterPro" id="IPR007052">
    <property type="entry name" value="CS_dom"/>
</dbReference>
<reference evidence="3 4" key="1">
    <citation type="journal article" date="2024" name="Science">
        <title>Giant polyketide synthase enzymes in the biosynthesis of giant marine polyether toxins.</title>
        <authorList>
            <person name="Fallon T.R."/>
            <person name="Shende V.V."/>
            <person name="Wierzbicki I.H."/>
            <person name="Pendleton A.L."/>
            <person name="Watervoot N.F."/>
            <person name="Auber R.P."/>
            <person name="Gonzalez D.J."/>
            <person name="Wisecaver J.H."/>
            <person name="Moore B.S."/>
        </authorList>
    </citation>
    <scope>NUCLEOTIDE SEQUENCE [LARGE SCALE GENOMIC DNA]</scope>
    <source>
        <strain evidence="3 4">12B1</strain>
    </source>
</reference>
<dbReference type="EMBL" id="JBGBPQ010000001">
    <property type="protein sequence ID" value="KAL1529832.1"/>
    <property type="molecule type" value="Genomic_DNA"/>
</dbReference>
<dbReference type="InterPro" id="IPR016024">
    <property type="entry name" value="ARM-type_fold"/>
</dbReference>
<dbReference type="Gene3D" id="1.25.10.10">
    <property type="entry name" value="Leucine-rich Repeat Variant"/>
    <property type="match status" value="3"/>
</dbReference>
<protein>
    <recommendedName>
        <fullName evidence="2">CS domain-containing protein</fullName>
    </recommendedName>
</protein>
<organism evidence="3 4">
    <name type="scientific">Prymnesium parvum</name>
    <name type="common">Toxic golden alga</name>
    <dbReference type="NCBI Taxonomy" id="97485"/>
    <lineage>
        <taxon>Eukaryota</taxon>
        <taxon>Haptista</taxon>
        <taxon>Haptophyta</taxon>
        <taxon>Prymnesiophyceae</taxon>
        <taxon>Prymnesiales</taxon>
        <taxon>Prymnesiaceae</taxon>
        <taxon>Prymnesium</taxon>
    </lineage>
</organism>
<feature type="region of interest" description="Disordered" evidence="1">
    <location>
        <begin position="1553"/>
        <end position="1580"/>
    </location>
</feature>
<keyword evidence="4" id="KW-1185">Reference proteome</keyword>
<dbReference type="SUPFAM" id="SSF49764">
    <property type="entry name" value="HSP20-like chaperones"/>
    <property type="match status" value="1"/>
</dbReference>